<comment type="caution">
    <text evidence="1">The sequence shown here is derived from an EMBL/GenBank/DDBJ whole genome shotgun (WGS) entry which is preliminary data.</text>
</comment>
<organism evidence="1 2">
    <name type="scientific">Snodgrassella alvi</name>
    <dbReference type="NCBI Taxonomy" id="1196083"/>
    <lineage>
        <taxon>Bacteria</taxon>
        <taxon>Pseudomonadati</taxon>
        <taxon>Pseudomonadota</taxon>
        <taxon>Betaproteobacteria</taxon>
        <taxon>Neisseriales</taxon>
        <taxon>Neisseriaceae</taxon>
        <taxon>Snodgrassella</taxon>
    </lineage>
</organism>
<evidence type="ECO:0000313" key="2">
    <source>
        <dbReference type="Proteomes" id="UP000231293"/>
    </source>
</evidence>
<dbReference type="EMBL" id="MDVB01000073">
    <property type="protein sequence ID" value="PIT14884.1"/>
    <property type="molecule type" value="Genomic_DNA"/>
</dbReference>
<accession>A0A2N9WTJ0</accession>
<evidence type="ECO:0000313" key="1">
    <source>
        <dbReference type="EMBL" id="PIT14884.1"/>
    </source>
</evidence>
<dbReference type="AlphaFoldDB" id="A0A2N9WTJ0"/>
<protein>
    <submittedName>
        <fullName evidence="1">Uncharacterized protein</fullName>
    </submittedName>
</protein>
<dbReference type="Proteomes" id="UP000231293">
    <property type="component" value="Unassembled WGS sequence"/>
</dbReference>
<proteinExistence type="predicted"/>
<gene>
    <name evidence="1" type="ORF">BGI32_06745</name>
</gene>
<sequence length="210" mass="25875">MCNRYLNHKYWQLVPVRVGKNEYFEAYTMDVDDVDNGIKVAIVVYRLDTLEAYSFFDFYIEKPDKKECVIRADNHLKQLGRPVDWKSPHRFCLARHAFRILRNEKFKTNLDKNKLSNEYIYRYMTIARLRETVLIKKLNFLSDYEKIQLFTLKQWEIDIKDWEMDNYSGKDTLYAIYRRTYLYKRLYDKERFRDYYLEYNQLIDELYGKG</sequence>
<dbReference type="RefSeq" id="WP_100113706.1">
    <property type="nucleotide sequence ID" value="NZ_MDVB01000073.1"/>
</dbReference>
<name>A0A2N9WTJ0_9NEIS</name>
<reference evidence="1 2" key="1">
    <citation type="journal article" date="2017" name="MBio">
        <title>Type VI secretion-mediated competition in the bee gut microbiome.</title>
        <authorList>
            <person name="Steele M.I."/>
            <person name="Kwong W.K."/>
            <person name="Powell J.E."/>
            <person name="Whiteley M."/>
            <person name="Moran N.A."/>
        </authorList>
    </citation>
    <scope>NUCLEOTIDE SEQUENCE [LARGE SCALE GENOMIC DNA]</scope>
    <source>
        <strain evidence="1 2">App2-2</strain>
    </source>
</reference>